<keyword evidence="2" id="KW-1185">Reference proteome</keyword>
<reference evidence="1 2" key="1">
    <citation type="submission" date="2020-08" db="EMBL/GenBank/DDBJ databases">
        <title>Genomic Encyclopedia of Type Strains, Phase IV (KMG-IV): sequencing the most valuable type-strain genomes for metagenomic binning, comparative biology and taxonomic classification.</title>
        <authorList>
            <person name="Goeker M."/>
        </authorList>
    </citation>
    <scope>NUCLEOTIDE SEQUENCE [LARGE SCALE GENOMIC DNA]</scope>
    <source>
        <strain evidence="1 2">DSM 105074</strain>
    </source>
</reference>
<dbReference type="Pfam" id="PF06037">
    <property type="entry name" value="DUF922"/>
    <property type="match status" value="1"/>
</dbReference>
<organism evidence="1 2">
    <name type="scientific">Rhabdobacter roseus</name>
    <dbReference type="NCBI Taxonomy" id="1655419"/>
    <lineage>
        <taxon>Bacteria</taxon>
        <taxon>Pseudomonadati</taxon>
        <taxon>Bacteroidota</taxon>
        <taxon>Cytophagia</taxon>
        <taxon>Cytophagales</taxon>
        <taxon>Cytophagaceae</taxon>
        <taxon>Rhabdobacter</taxon>
    </lineage>
</organism>
<accession>A0A840TG96</accession>
<dbReference type="InterPro" id="IPR010321">
    <property type="entry name" value="DUF922"/>
</dbReference>
<name>A0A840TG96_9BACT</name>
<proteinExistence type="predicted"/>
<evidence type="ECO:0000313" key="2">
    <source>
        <dbReference type="Proteomes" id="UP000557307"/>
    </source>
</evidence>
<dbReference type="Proteomes" id="UP000557307">
    <property type="component" value="Unassembled WGS sequence"/>
</dbReference>
<evidence type="ECO:0000313" key="1">
    <source>
        <dbReference type="EMBL" id="MBB5283186.1"/>
    </source>
</evidence>
<protein>
    <recommendedName>
        <fullName evidence="3">DUF922 domain-containing protein</fullName>
    </recommendedName>
</protein>
<dbReference type="EMBL" id="JACHGF010000002">
    <property type="protein sequence ID" value="MBB5283186.1"/>
    <property type="molecule type" value="Genomic_DNA"/>
</dbReference>
<gene>
    <name evidence="1" type="ORF">HNQ92_001312</name>
</gene>
<dbReference type="AlphaFoldDB" id="A0A840TG96"/>
<sequence length="359" mass="42124">MLKIGWLLVLLLPTLSAWAQEPLLLSLQKDKISLPSSRLYYVLDVLDKRTSRPRAFGELIEYTRPRPVAFSSSMERSLYEFWSNSTPHRREESIPLVITLDELRLNEKRIGPNRVEGKLSISVIFGWNRQGTDLQLTTYQANTAYTRPETPYDHELLVRRMLSAALTHFDTWMKVNEGRHPLLVRGVKLVIRDVEHADKLDTVFYHPQRPLTWNDFRGSSDRPASRYGAAVFTSLAYEGNSRVNGKYLEAEVRVKVYMVRSLSWGLPSQRNSYTLRHEQLHFDITRLVAERFKERLKKMDLTVEDYDSQIQYEFLEAYREMDREQKKYDRETNHGLNISTQAAFDRSISEEIARIYQLN</sequence>
<comment type="caution">
    <text evidence="1">The sequence shown here is derived from an EMBL/GenBank/DDBJ whole genome shotgun (WGS) entry which is preliminary data.</text>
</comment>
<evidence type="ECO:0008006" key="3">
    <source>
        <dbReference type="Google" id="ProtNLM"/>
    </source>
</evidence>
<dbReference type="RefSeq" id="WP_184172359.1">
    <property type="nucleotide sequence ID" value="NZ_JACHGF010000002.1"/>
</dbReference>